<evidence type="ECO:0000313" key="2">
    <source>
        <dbReference type="EMBL" id="TCL37646.1"/>
    </source>
</evidence>
<comment type="caution">
    <text evidence="2">The sequence shown here is derived from an EMBL/GenBank/DDBJ whole genome shotgun (WGS) entry which is preliminary data.</text>
</comment>
<feature type="transmembrane region" description="Helical" evidence="1">
    <location>
        <begin position="155"/>
        <end position="174"/>
    </location>
</feature>
<dbReference type="RefSeq" id="WP_132078515.1">
    <property type="nucleotide sequence ID" value="NZ_DALZLR010000010.1"/>
</dbReference>
<feature type="transmembrane region" description="Helical" evidence="1">
    <location>
        <begin position="45"/>
        <end position="61"/>
    </location>
</feature>
<keyword evidence="1" id="KW-1133">Transmembrane helix</keyword>
<keyword evidence="1" id="KW-0812">Transmembrane</keyword>
<reference evidence="2 3" key="1">
    <citation type="submission" date="2019-03" db="EMBL/GenBank/DDBJ databases">
        <title>Genomic Encyclopedia of Type Strains, Phase IV (KMG-IV): sequencing the most valuable type-strain genomes for metagenomic binning, comparative biology and taxonomic classification.</title>
        <authorList>
            <person name="Goeker M."/>
        </authorList>
    </citation>
    <scope>NUCLEOTIDE SEQUENCE [LARGE SCALE GENOMIC DNA]</scope>
    <source>
        <strain evidence="2 3">DSM 15969</strain>
    </source>
</reference>
<dbReference type="AlphaFoldDB" id="A0A4R1Q0J0"/>
<protein>
    <submittedName>
        <fullName evidence="2">Uncharacterized protein</fullName>
    </submittedName>
</protein>
<feature type="transmembrane region" description="Helical" evidence="1">
    <location>
        <begin position="120"/>
        <end position="143"/>
    </location>
</feature>
<feature type="transmembrane region" description="Helical" evidence="1">
    <location>
        <begin position="21"/>
        <end position="39"/>
    </location>
</feature>
<keyword evidence="1" id="KW-0472">Membrane</keyword>
<feature type="transmembrane region" description="Helical" evidence="1">
    <location>
        <begin position="82"/>
        <end position="100"/>
    </location>
</feature>
<sequence length="220" mass="23551">MSETQTIIRKRPQITTKKKSQLGYTGAALLVVIAVAIHLSQSKTLLSIIWFLGIGLGIVLQKSRFCFTASLRDPILTGSTSLTRATMIAFAVASLGFAALQFTTLLKGGPVIGGVQPVGIHTALGAIIFGIGMVISGGCASGTLMRMGEGFAMQWLSLTTFILGSALGAIHFGWWTDNFFKAAPKIYLPETFGWAGAFFGQLALLGAIYVFATWYEYRKA</sequence>
<evidence type="ECO:0000313" key="3">
    <source>
        <dbReference type="Proteomes" id="UP000295063"/>
    </source>
</evidence>
<dbReference type="InterPro" id="IPR007272">
    <property type="entry name" value="Sulf_transp_TsuA/YedE"/>
</dbReference>
<keyword evidence="3" id="KW-1185">Reference proteome</keyword>
<evidence type="ECO:0000256" key="1">
    <source>
        <dbReference type="SAM" id="Phobius"/>
    </source>
</evidence>
<name>A0A4R1Q0J0_9FIRM</name>
<gene>
    <name evidence="2" type="ORF">EV210_10579</name>
</gene>
<dbReference type="OrthoDB" id="9794165at2"/>
<accession>A0A4R1Q0J0</accession>
<dbReference type="EMBL" id="SLUI01000005">
    <property type="protein sequence ID" value="TCL37646.1"/>
    <property type="molecule type" value="Genomic_DNA"/>
</dbReference>
<dbReference type="Pfam" id="PF04143">
    <property type="entry name" value="Sulf_transp"/>
    <property type="match status" value="1"/>
</dbReference>
<feature type="transmembrane region" description="Helical" evidence="1">
    <location>
        <begin position="194"/>
        <end position="215"/>
    </location>
</feature>
<dbReference type="Proteomes" id="UP000295063">
    <property type="component" value="Unassembled WGS sequence"/>
</dbReference>
<organism evidence="2 3">
    <name type="scientific">Anaerospora hongkongensis</name>
    <dbReference type="NCBI Taxonomy" id="244830"/>
    <lineage>
        <taxon>Bacteria</taxon>
        <taxon>Bacillati</taxon>
        <taxon>Bacillota</taxon>
        <taxon>Negativicutes</taxon>
        <taxon>Selenomonadales</taxon>
        <taxon>Sporomusaceae</taxon>
        <taxon>Anaerospora</taxon>
    </lineage>
</organism>
<proteinExistence type="predicted"/>